<dbReference type="Gene3D" id="3.40.630.30">
    <property type="match status" value="1"/>
</dbReference>
<name>A0A1P8Q0Z0_9LACO</name>
<gene>
    <name evidence="2" type="ORF">BTM29_02755</name>
</gene>
<dbReference type="InterPro" id="IPR000182">
    <property type="entry name" value="GNAT_dom"/>
</dbReference>
<dbReference type="OrthoDB" id="9784707at2"/>
<keyword evidence="3" id="KW-1185">Reference proteome</keyword>
<reference evidence="3" key="1">
    <citation type="submission" date="2016-12" db="EMBL/GenBank/DDBJ databases">
        <authorList>
            <person name="Jung M.Y."/>
            <person name="Lee S.H."/>
        </authorList>
    </citation>
    <scope>NUCLEOTIDE SEQUENCE [LARGE SCALE GENOMIC DNA]</scope>
    <source>
        <strain evidence="3">WiKim39</strain>
    </source>
</reference>
<dbReference type="GO" id="GO:0008999">
    <property type="term" value="F:protein-N-terminal-alanine acetyltransferase activity"/>
    <property type="evidence" value="ECO:0007669"/>
    <property type="project" value="TreeGrafter"/>
</dbReference>
<organism evidence="2 3">
    <name type="scientific">Companilactobacillus allii</name>
    <dbReference type="NCBI Taxonomy" id="1847728"/>
    <lineage>
        <taxon>Bacteria</taxon>
        <taxon>Bacillati</taxon>
        <taxon>Bacillota</taxon>
        <taxon>Bacilli</taxon>
        <taxon>Lactobacillales</taxon>
        <taxon>Lactobacillaceae</taxon>
        <taxon>Companilactobacillus</taxon>
    </lineage>
</organism>
<evidence type="ECO:0000313" key="2">
    <source>
        <dbReference type="EMBL" id="APX71542.1"/>
    </source>
</evidence>
<dbReference type="Pfam" id="PF13302">
    <property type="entry name" value="Acetyltransf_3"/>
    <property type="match status" value="1"/>
</dbReference>
<evidence type="ECO:0000313" key="3">
    <source>
        <dbReference type="Proteomes" id="UP000187499"/>
    </source>
</evidence>
<dbReference type="STRING" id="1847728.BTM29_02755"/>
<proteinExistence type="predicted"/>
<feature type="domain" description="N-acetyltransferase" evidence="1">
    <location>
        <begin position="13"/>
        <end position="170"/>
    </location>
</feature>
<dbReference type="PROSITE" id="PS51186">
    <property type="entry name" value="GNAT"/>
    <property type="match status" value="1"/>
</dbReference>
<dbReference type="InterPro" id="IPR051908">
    <property type="entry name" value="Ribosomal_N-acetyltransferase"/>
</dbReference>
<dbReference type="EMBL" id="CP019323">
    <property type="protein sequence ID" value="APX71542.1"/>
    <property type="molecule type" value="Genomic_DNA"/>
</dbReference>
<dbReference type="GO" id="GO:0005737">
    <property type="term" value="C:cytoplasm"/>
    <property type="evidence" value="ECO:0007669"/>
    <property type="project" value="TreeGrafter"/>
</dbReference>
<dbReference type="InterPro" id="IPR016181">
    <property type="entry name" value="Acyl_CoA_acyltransferase"/>
</dbReference>
<protein>
    <recommendedName>
        <fullName evidence="1">N-acetyltransferase domain-containing protein</fullName>
    </recommendedName>
</protein>
<accession>A0A1P8Q0Z0</accession>
<evidence type="ECO:0000259" key="1">
    <source>
        <dbReference type="PROSITE" id="PS51186"/>
    </source>
</evidence>
<dbReference type="PANTHER" id="PTHR43441:SF11">
    <property type="entry name" value="RIBOSOMAL-PROTEIN-SERINE ACETYLTRANSFERASE"/>
    <property type="match status" value="1"/>
</dbReference>
<sequence length="180" mass="20733">MSGKVDWVVDEHIKLRIVKPDDDSDLFALVDENRQQLEKYMPWAQDTKTVANEHRFLEYCQKQITKKALWPVTILVDGKVAGMFDFHDFDHADRHCSIGYWLGKGYQHNGVMTRVVKAAIKIGFEELDMHKIALLAEVENTSSNNVAIRNGFHLDGTLKEHIYSDGKFHDANIYSMLEHS</sequence>
<dbReference type="AlphaFoldDB" id="A0A1P8Q0Z0"/>
<dbReference type="PANTHER" id="PTHR43441">
    <property type="entry name" value="RIBOSOMAL-PROTEIN-SERINE ACETYLTRANSFERASE"/>
    <property type="match status" value="1"/>
</dbReference>
<dbReference type="GO" id="GO:1990189">
    <property type="term" value="F:protein N-terminal-serine acetyltransferase activity"/>
    <property type="evidence" value="ECO:0007669"/>
    <property type="project" value="TreeGrafter"/>
</dbReference>
<dbReference type="SUPFAM" id="SSF55729">
    <property type="entry name" value="Acyl-CoA N-acyltransferases (Nat)"/>
    <property type="match status" value="1"/>
</dbReference>
<dbReference type="KEGG" id="lalw:BTM29_02755"/>
<dbReference type="RefSeq" id="WP_076614046.1">
    <property type="nucleotide sequence ID" value="NZ_CP019323.1"/>
</dbReference>
<dbReference type="Proteomes" id="UP000187499">
    <property type="component" value="Chromosome"/>
</dbReference>